<dbReference type="AlphaFoldDB" id="A0A561SPP1"/>
<feature type="chain" id="PRO_5038525257" evidence="1">
    <location>
        <begin position="22"/>
        <end position="503"/>
    </location>
</feature>
<dbReference type="GO" id="GO:0042597">
    <property type="term" value="C:periplasmic space"/>
    <property type="evidence" value="ECO:0007669"/>
    <property type="project" value="UniProtKB-ARBA"/>
</dbReference>
<dbReference type="InterPro" id="IPR030678">
    <property type="entry name" value="Peptide/Ni-bd"/>
</dbReference>
<sequence>MQSQSVPRRWLSLLAVPLFLAACGTPESPPPEDAVVRVVTPYTVRSLDPIKQGLWSPEWGYGELLMRATDDGRVEPWLLESLEPESPTSWQLRLRPNIRFANGNPLTAAGLAAVVDRHLAENARVGESLPGADVQVLDDRTLRLTTARPVANLPHLLADEQGISVFDAAATEPSGDIYTGPFRVRSLSAEELVLERNPNYWGGEVRLDEARIRFVPDPQARVLAVRSGEADIALYPPTEALAQFTNGSGPSVAVAAQPLQHLRAIPNLRKAPMNDLAARQAFALGVDYRQLAEDVLGVPYRAPDGLFPDVVDYALPTQRTDAAEAARVLDAAGWAPGPDGIRQRDGVRLAVTVLTYGSQPDTRTVAVAIQSQLRPLGMEVTIASVDDNYAAMRDPAGWDVGLSFDGTLGYTYDPIGPLRSFLTSGAQRNFGGVADPELDTLVAEMEATPDEAARRPLLERAQQIIAANRYVVIVAQRSSPAIVAETFAGYLPSSVLHHISAQT</sequence>
<dbReference type="OrthoDB" id="9796817at2"/>
<dbReference type="Proteomes" id="UP000321261">
    <property type="component" value="Unassembled WGS sequence"/>
</dbReference>
<dbReference type="Gene3D" id="3.10.105.10">
    <property type="entry name" value="Dipeptide-binding Protein, Domain 3"/>
    <property type="match status" value="1"/>
</dbReference>
<dbReference type="Pfam" id="PF00496">
    <property type="entry name" value="SBP_bac_5"/>
    <property type="match status" value="1"/>
</dbReference>
<dbReference type="SUPFAM" id="SSF53850">
    <property type="entry name" value="Periplasmic binding protein-like II"/>
    <property type="match status" value="1"/>
</dbReference>
<accession>A0A561SPP1</accession>
<name>A0A561SPP1_9PSEU</name>
<keyword evidence="4" id="KW-1185">Reference proteome</keyword>
<feature type="domain" description="Solute-binding protein family 5" evidence="2">
    <location>
        <begin position="74"/>
        <end position="427"/>
    </location>
</feature>
<dbReference type="GO" id="GO:0043190">
    <property type="term" value="C:ATP-binding cassette (ABC) transporter complex"/>
    <property type="evidence" value="ECO:0007669"/>
    <property type="project" value="InterPro"/>
</dbReference>
<dbReference type="PIRSF" id="PIRSF002741">
    <property type="entry name" value="MppA"/>
    <property type="match status" value="1"/>
</dbReference>
<gene>
    <name evidence="3" type="ORF">FHX44_112722</name>
</gene>
<dbReference type="Gene3D" id="3.40.190.10">
    <property type="entry name" value="Periplasmic binding protein-like II"/>
    <property type="match status" value="1"/>
</dbReference>
<evidence type="ECO:0000313" key="4">
    <source>
        <dbReference type="Proteomes" id="UP000321261"/>
    </source>
</evidence>
<dbReference type="InterPro" id="IPR039424">
    <property type="entry name" value="SBP_5"/>
</dbReference>
<dbReference type="RefSeq" id="WP_147256106.1">
    <property type="nucleotide sequence ID" value="NZ_VIWU01000001.1"/>
</dbReference>
<dbReference type="PANTHER" id="PTHR30290">
    <property type="entry name" value="PERIPLASMIC BINDING COMPONENT OF ABC TRANSPORTER"/>
    <property type="match status" value="1"/>
</dbReference>
<dbReference type="EMBL" id="VIWU01000001">
    <property type="protein sequence ID" value="TWF76824.1"/>
    <property type="molecule type" value="Genomic_DNA"/>
</dbReference>
<evidence type="ECO:0000256" key="1">
    <source>
        <dbReference type="SAM" id="SignalP"/>
    </source>
</evidence>
<protein>
    <submittedName>
        <fullName evidence="3">Peptide/nickel transport system substrate-binding protein</fullName>
    </submittedName>
</protein>
<reference evidence="3 4" key="1">
    <citation type="submission" date="2019-06" db="EMBL/GenBank/DDBJ databases">
        <title>Sequencing the genomes of 1000 actinobacteria strains.</title>
        <authorList>
            <person name="Klenk H.-P."/>
        </authorList>
    </citation>
    <scope>NUCLEOTIDE SEQUENCE [LARGE SCALE GENOMIC DNA]</scope>
    <source>
        <strain evidence="3 4">DSM 45671</strain>
    </source>
</reference>
<dbReference type="GO" id="GO:1904680">
    <property type="term" value="F:peptide transmembrane transporter activity"/>
    <property type="evidence" value="ECO:0007669"/>
    <property type="project" value="TreeGrafter"/>
</dbReference>
<feature type="signal peptide" evidence="1">
    <location>
        <begin position="1"/>
        <end position="21"/>
    </location>
</feature>
<evidence type="ECO:0000313" key="3">
    <source>
        <dbReference type="EMBL" id="TWF76824.1"/>
    </source>
</evidence>
<organism evidence="3 4">
    <name type="scientific">Pseudonocardia hierapolitana</name>
    <dbReference type="NCBI Taxonomy" id="1128676"/>
    <lineage>
        <taxon>Bacteria</taxon>
        <taxon>Bacillati</taxon>
        <taxon>Actinomycetota</taxon>
        <taxon>Actinomycetes</taxon>
        <taxon>Pseudonocardiales</taxon>
        <taxon>Pseudonocardiaceae</taxon>
        <taxon>Pseudonocardia</taxon>
    </lineage>
</organism>
<keyword evidence="1" id="KW-0732">Signal</keyword>
<comment type="caution">
    <text evidence="3">The sequence shown here is derived from an EMBL/GenBank/DDBJ whole genome shotgun (WGS) entry which is preliminary data.</text>
</comment>
<dbReference type="InterPro" id="IPR000914">
    <property type="entry name" value="SBP_5_dom"/>
</dbReference>
<dbReference type="GO" id="GO:0015833">
    <property type="term" value="P:peptide transport"/>
    <property type="evidence" value="ECO:0007669"/>
    <property type="project" value="TreeGrafter"/>
</dbReference>
<evidence type="ECO:0000259" key="2">
    <source>
        <dbReference type="Pfam" id="PF00496"/>
    </source>
</evidence>
<proteinExistence type="predicted"/>